<dbReference type="Pfam" id="PF00185">
    <property type="entry name" value="OTCace"/>
    <property type="match status" value="1"/>
</dbReference>
<proteinExistence type="inferred from homology"/>
<dbReference type="GO" id="GO:0016597">
    <property type="term" value="F:amino acid binding"/>
    <property type="evidence" value="ECO:0007669"/>
    <property type="project" value="InterPro"/>
</dbReference>
<dbReference type="RefSeq" id="WP_154544776.1">
    <property type="nucleotide sequence ID" value="NZ_VULO01000007.1"/>
</dbReference>
<dbReference type="InterPro" id="IPR006130">
    <property type="entry name" value="Asp/Orn_carbamoylTrfase"/>
</dbReference>
<dbReference type="Gene3D" id="3.40.50.1370">
    <property type="entry name" value="Aspartate/ornithine carbamoyltransferase"/>
    <property type="match status" value="2"/>
</dbReference>
<feature type="binding site" evidence="7">
    <location>
        <position position="51"/>
    </location>
    <ligand>
        <name>carbamoyl phosphate</name>
        <dbReference type="ChEBI" id="CHEBI:58228"/>
    </ligand>
</feature>
<comment type="pathway">
    <text evidence="1 7">Pyrimidine metabolism; UMP biosynthesis via de novo pathway; (S)-dihydroorotate from bicarbonate: step 2/3.</text>
</comment>
<evidence type="ECO:0000256" key="1">
    <source>
        <dbReference type="ARBA" id="ARBA00004852"/>
    </source>
</evidence>
<dbReference type="Proteomes" id="UP000470875">
    <property type="component" value="Unassembled WGS sequence"/>
</dbReference>
<reference evidence="10 11" key="1">
    <citation type="submission" date="2019-08" db="EMBL/GenBank/DDBJ databases">
        <title>In-depth cultivation of the pig gut microbiome towards novel bacterial diversity and tailored functional studies.</title>
        <authorList>
            <person name="Wylensek D."/>
            <person name="Hitch T.C.A."/>
            <person name="Clavel T."/>
        </authorList>
    </citation>
    <scope>NUCLEOTIDE SEQUENCE [LARGE SCALE GENOMIC DNA]</scope>
    <source>
        <strain evidence="10 11">WB03_NA08</strain>
    </source>
</reference>
<evidence type="ECO:0000256" key="3">
    <source>
        <dbReference type="ARBA" id="ARBA00022679"/>
    </source>
</evidence>
<feature type="domain" description="Aspartate/ornithine carbamoyltransferase carbamoyl-P binding" evidence="9">
    <location>
        <begin position="2"/>
        <end position="141"/>
    </location>
</feature>
<keyword evidence="11" id="KW-1185">Reference proteome</keyword>
<feature type="binding site" evidence="7">
    <location>
        <position position="264"/>
    </location>
    <ligand>
        <name>carbamoyl phosphate</name>
        <dbReference type="ChEBI" id="CHEBI:58228"/>
    </ligand>
</feature>
<comment type="catalytic activity">
    <reaction evidence="6 7">
        <text>carbamoyl phosphate + L-aspartate = N-carbamoyl-L-aspartate + phosphate + H(+)</text>
        <dbReference type="Rhea" id="RHEA:20013"/>
        <dbReference type="ChEBI" id="CHEBI:15378"/>
        <dbReference type="ChEBI" id="CHEBI:29991"/>
        <dbReference type="ChEBI" id="CHEBI:32814"/>
        <dbReference type="ChEBI" id="CHEBI:43474"/>
        <dbReference type="ChEBI" id="CHEBI:58228"/>
        <dbReference type="EC" id="2.1.3.2"/>
    </reaction>
</comment>
<protein>
    <recommendedName>
        <fullName evidence="7">Aspartate carbamoyltransferase</fullName>
        <ecNumber evidence="7">2.1.3.2</ecNumber>
    </recommendedName>
    <alternativeName>
        <fullName evidence="7">Aspartate transcarbamylase</fullName>
        <shortName evidence="7">ATCase</shortName>
    </alternativeName>
</protein>
<feature type="binding site" evidence="7">
    <location>
        <position position="162"/>
    </location>
    <ligand>
        <name>L-aspartate</name>
        <dbReference type="ChEBI" id="CHEBI:29991"/>
    </ligand>
</feature>
<dbReference type="UniPathway" id="UPA00070">
    <property type="reaction ID" value="UER00116"/>
</dbReference>
<dbReference type="GO" id="GO:0006520">
    <property type="term" value="P:amino acid metabolic process"/>
    <property type="evidence" value="ECO:0007669"/>
    <property type="project" value="InterPro"/>
</dbReference>
<dbReference type="AlphaFoldDB" id="A0A6N7VRM3"/>
<dbReference type="PRINTS" id="PR00101">
    <property type="entry name" value="ATCASE"/>
</dbReference>
<dbReference type="PRINTS" id="PR00100">
    <property type="entry name" value="AOTCASE"/>
</dbReference>
<dbReference type="NCBIfam" id="NF002032">
    <property type="entry name" value="PRK00856.1"/>
    <property type="match status" value="1"/>
</dbReference>
<dbReference type="PANTHER" id="PTHR45753">
    <property type="entry name" value="ORNITHINE CARBAMOYLTRANSFERASE, MITOCHONDRIAL"/>
    <property type="match status" value="1"/>
</dbReference>
<gene>
    <name evidence="7 10" type="primary">pyrB</name>
    <name evidence="10" type="ORF">FYJ24_06540</name>
</gene>
<feature type="domain" description="Aspartate/ornithine carbamoyltransferase Asp/Orn-binding" evidence="8">
    <location>
        <begin position="149"/>
        <end position="298"/>
    </location>
</feature>
<dbReference type="GO" id="GO:0004070">
    <property type="term" value="F:aspartate carbamoyltransferase activity"/>
    <property type="evidence" value="ECO:0007669"/>
    <property type="project" value="UniProtKB-UniRule"/>
</dbReference>
<evidence type="ECO:0000256" key="7">
    <source>
        <dbReference type="HAMAP-Rule" id="MF_00001"/>
    </source>
</evidence>
<evidence type="ECO:0000313" key="11">
    <source>
        <dbReference type="Proteomes" id="UP000470875"/>
    </source>
</evidence>
<dbReference type="HAMAP" id="MF_00001">
    <property type="entry name" value="Asp_carb_tr"/>
    <property type="match status" value="1"/>
</dbReference>
<evidence type="ECO:0000313" key="10">
    <source>
        <dbReference type="EMBL" id="MSS84424.1"/>
    </source>
</evidence>
<dbReference type="EMBL" id="VULO01000007">
    <property type="protein sequence ID" value="MSS84424.1"/>
    <property type="molecule type" value="Genomic_DNA"/>
</dbReference>
<keyword evidence="4 7" id="KW-0665">Pyrimidine biosynthesis</keyword>
<dbReference type="GO" id="GO:0006207">
    <property type="term" value="P:'de novo' pyrimidine nucleobase biosynthetic process"/>
    <property type="evidence" value="ECO:0007669"/>
    <property type="project" value="InterPro"/>
</dbReference>
<organism evidence="10 11">
    <name type="scientific">Scrofimicrobium canadense</name>
    <dbReference type="NCBI Taxonomy" id="2652290"/>
    <lineage>
        <taxon>Bacteria</taxon>
        <taxon>Bacillati</taxon>
        <taxon>Actinomycetota</taxon>
        <taxon>Actinomycetes</taxon>
        <taxon>Actinomycetales</taxon>
        <taxon>Actinomycetaceae</taxon>
        <taxon>Scrofimicrobium</taxon>
    </lineage>
</organism>
<comment type="caution">
    <text evidence="10">The sequence shown here is derived from an EMBL/GenBank/DDBJ whole genome shotgun (WGS) entry which is preliminary data.</text>
</comment>
<feature type="binding site" evidence="7">
    <location>
        <position position="52"/>
    </location>
    <ligand>
        <name>carbamoyl phosphate</name>
        <dbReference type="ChEBI" id="CHEBI:58228"/>
    </ligand>
</feature>
<dbReference type="EC" id="2.1.3.2" evidence="7"/>
<feature type="binding site" evidence="7">
    <location>
        <position position="129"/>
    </location>
    <ligand>
        <name>carbamoyl phosphate</name>
        <dbReference type="ChEBI" id="CHEBI:58228"/>
    </ligand>
</feature>
<dbReference type="SUPFAM" id="SSF53671">
    <property type="entry name" value="Aspartate/ornithine carbamoyltransferase"/>
    <property type="match status" value="1"/>
</dbReference>
<evidence type="ECO:0000259" key="9">
    <source>
        <dbReference type="Pfam" id="PF02729"/>
    </source>
</evidence>
<evidence type="ECO:0000256" key="4">
    <source>
        <dbReference type="ARBA" id="ARBA00022975"/>
    </source>
</evidence>
<dbReference type="FunFam" id="3.40.50.1370:FF:000002">
    <property type="entry name" value="Aspartate carbamoyltransferase 2"/>
    <property type="match status" value="1"/>
</dbReference>
<dbReference type="PANTHER" id="PTHR45753:SF6">
    <property type="entry name" value="ASPARTATE CARBAMOYLTRANSFERASE"/>
    <property type="match status" value="1"/>
</dbReference>
<feature type="binding site" evidence="7">
    <location>
        <position position="132"/>
    </location>
    <ligand>
        <name>carbamoyl phosphate</name>
        <dbReference type="ChEBI" id="CHEBI:58228"/>
    </ligand>
</feature>
<dbReference type="InterPro" id="IPR036901">
    <property type="entry name" value="Asp/Orn_carbamoylTrfase_sf"/>
</dbReference>
<dbReference type="GO" id="GO:0044205">
    <property type="term" value="P:'de novo' UMP biosynthetic process"/>
    <property type="evidence" value="ECO:0007669"/>
    <property type="project" value="UniProtKB-UniRule"/>
</dbReference>
<comment type="subunit">
    <text evidence="7">Heterododecamer (2C3:3R2) of six catalytic PyrB chains organized as two trimers (C3), and six regulatory PyrI chains organized as three dimers (R2).</text>
</comment>
<accession>A0A6N7VRM3</accession>
<dbReference type="InterPro" id="IPR006132">
    <property type="entry name" value="Asp/Orn_carbamoyltranf_P-bd"/>
</dbReference>
<feature type="binding site" evidence="7">
    <location>
        <position position="80"/>
    </location>
    <ligand>
        <name>L-aspartate</name>
        <dbReference type="ChEBI" id="CHEBI:29991"/>
    </ligand>
</feature>
<dbReference type="InterPro" id="IPR002082">
    <property type="entry name" value="Asp_carbamoyltransf"/>
</dbReference>
<dbReference type="InterPro" id="IPR006131">
    <property type="entry name" value="Asp_carbamoyltransf_Asp/Orn-bd"/>
</dbReference>
<evidence type="ECO:0000256" key="2">
    <source>
        <dbReference type="ARBA" id="ARBA00008896"/>
    </source>
</evidence>
<keyword evidence="3 7" id="KW-0808">Transferase</keyword>
<evidence type="ECO:0000256" key="6">
    <source>
        <dbReference type="ARBA" id="ARBA00048859"/>
    </source>
</evidence>
<feature type="binding site" evidence="7">
    <location>
        <position position="265"/>
    </location>
    <ligand>
        <name>carbamoyl phosphate</name>
        <dbReference type="ChEBI" id="CHEBI:58228"/>
    </ligand>
</feature>
<dbReference type="PROSITE" id="PS00097">
    <property type="entry name" value="CARBAMOYLTRANSFERASE"/>
    <property type="match status" value="1"/>
</dbReference>
<feature type="binding site" evidence="7">
    <location>
        <position position="225"/>
    </location>
    <ligand>
        <name>L-aspartate</name>
        <dbReference type="ChEBI" id="CHEBI:29991"/>
    </ligand>
</feature>
<dbReference type="NCBIfam" id="TIGR00670">
    <property type="entry name" value="asp_carb_tr"/>
    <property type="match status" value="1"/>
</dbReference>
<dbReference type="Pfam" id="PF02729">
    <property type="entry name" value="OTCace_N"/>
    <property type="match status" value="1"/>
</dbReference>
<comment type="function">
    <text evidence="5 7">Catalyzes the condensation of carbamoyl phosphate and aspartate to form carbamoyl aspartate and inorganic phosphate, the committed step in the de novo pyrimidine nucleotide biosynthesis pathway.</text>
</comment>
<comment type="similarity">
    <text evidence="2 7">Belongs to the aspartate/ornithine carbamoyltransferase superfamily. ATCase family.</text>
</comment>
<evidence type="ECO:0000256" key="5">
    <source>
        <dbReference type="ARBA" id="ARBA00043884"/>
    </source>
</evidence>
<name>A0A6N7VRM3_9ACTO</name>
<evidence type="ECO:0000259" key="8">
    <source>
        <dbReference type="Pfam" id="PF00185"/>
    </source>
</evidence>
<feature type="binding site" evidence="7">
    <location>
        <position position="101"/>
    </location>
    <ligand>
        <name>carbamoyl phosphate</name>
        <dbReference type="ChEBI" id="CHEBI:58228"/>
    </ligand>
</feature>
<sequence>MKHLIDITDLSQEEIAELLEVAEDIAANPVKYQDAAAHKRLGTLFFEPSTRTRLSFEAAMQALGGNVIGFSSADSSSSTKGESVTDTVLTVSCYTDIIAMRHPKEGAPLLAARRSQVPVINAGDGGHAHPTQTLTDLLTIHREKGRLDNLVIGLCGDLKFGRTVHSLISALVPYPGISFVLISPDELRIPDYVREDVLDRSGVPYIETDNLESHLGSLDVLYMTRVQKERFFNEADYVRLKDRFILDLDKLRYGRDDLTIMHPLPRVNEIHIKVDDDPRAAYWKQVKNGMLVRMALILKLLREAGSLEDAQ</sequence>